<gene>
    <name evidence="3" type="ORF">SAMN05443429_10574</name>
</gene>
<feature type="domain" description="HTH cro/C1-type" evidence="2">
    <location>
        <begin position="7"/>
        <end position="62"/>
    </location>
</feature>
<dbReference type="AlphaFoldDB" id="A0A1M6EDX3"/>
<feature type="compositionally biased region" description="Polar residues" evidence="1">
    <location>
        <begin position="103"/>
        <end position="116"/>
    </location>
</feature>
<dbReference type="CDD" id="cd00093">
    <property type="entry name" value="HTH_XRE"/>
    <property type="match status" value="1"/>
</dbReference>
<sequence>MNINQRIEKIMQYSELSATEFAEAVDVQRSSISHITSGRNKPSLEFITKIKTRFPEIEWDWLINGEGDMLKKSEEDKSQKPASLPDLFSLIEDDNFGKESTGDAPTTSPLTETASYKRTPEAGRANAHMLSSVSAESTPHHPGGDADIIKIVWFYSNGEFKSFEPQRF</sequence>
<keyword evidence="4" id="KW-1185">Reference proteome</keyword>
<dbReference type="Pfam" id="PF01381">
    <property type="entry name" value="HTH_3"/>
    <property type="match status" value="1"/>
</dbReference>
<protein>
    <submittedName>
        <fullName evidence="3">DNA-binding transcriptional regulator, XRE-family HTH domain</fullName>
    </submittedName>
</protein>
<dbReference type="InterPro" id="IPR010982">
    <property type="entry name" value="Lambda_DNA-bd_dom_sf"/>
</dbReference>
<dbReference type="EMBL" id="FQYI01000005">
    <property type="protein sequence ID" value="SHI83579.1"/>
    <property type="molecule type" value="Genomic_DNA"/>
</dbReference>
<evidence type="ECO:0000313" key="3">
    <source>
        <dbReference type="EMBL" id="SHI83579.1"/>
    </source>
</evidence>
<name>A0A1M6EDX3_9FLAO</name>
<dbReference type="SUPFAM" id="SSF47413">
    <property type="entry name" value="lambda repressor-like DNA-binding domains"/>
    <property type="match status" value="1"/>
</dbReference>
<reference evidence="3 4" key="1">
    <citation type="submission" date="2016-11" db="EMBL/GenBank/DDBJ databases">
        <authorList>
            <person name="Jaros S."/>
            <person name="Januszkiewicz K."/>
            <person name="Wedrychowicz H."/>
        </authorList>
    </citation>
    <scope>NUCLEOTIDE SEQUENCE [LARGE SCALE GENOMIC DNA]</scope>
    <source>
        <strain evidence="3 4">DSM 25479</strain>
    </source>
</reference>
<dbReference type="Gene3D" id="1.10.260.40">
    <property type="entry name" value="lambda repressor-like DNA-binding domains"/>
    <property type="match status" value="1"/>
</dbReference>
<evidence type="ECO:0000259" key="2">
    <source>
        <dbReference type="PROSITE" id="PS50943"/>
    </source>
</evidence>
<dbReference type="STRING" id="1118202.SAMN05443429_10574"/>
<dbReference type="GO" id="GO:0003677">
    <property type="term" value="F:DNA binding"/>
    <property type="evidence" value="ECO:0007669"/>
    <property type="project" value="UniProtKB-KW"/>
</dbReference>
<dbReference type="OrthoDB" id="1034290at2"/>
<dbReference type="InterPro" id="IPR001387">
    <property type="entry name" value="Cro/C1-type_HTH"/>
</dbReference>
<feature type="region of interest" description="Disordered" evidence="1">
    <location>
        <begin position="94"/>
        <end position="118"/>
    </location>
</feature>
<organism evidence="3 4">
    <name type="scientific">Cruoricaptor ignavus</name>
    <dbReference type="NCBI Taxonomy" id="1118202"/>
    <lineage>
        <taxon>Bacteria</taxon>
        <taxon>Pseudomonadati</taxon>
        <taxon>Bacteroidota</taxon>
        <taxon>Flavobacteriia</taxon>
        <taxon>Flavobacteriales</taxon>
        <taxon>Weeksellaceae</taxon>
        <taxon>Cruoricaptor</taxon>
    </lineage>
</organism>
<evidence type="ECO:0000256" key="1">
    <source>
        <dbReference type="SAM" id="MobiDB-lite"/>
    </source>
</evidence>
<keyword evidence="3" id="KW-0238">DNA-binding</keyword>
<dbReference type="PROSITE" id="PS50943">
    <property type="entry name" value="HTH_CROC1"/>
    <property type="match status" value="1"/>
</dbReference>
<proteinExistence type="predicted"/>
<dbReference type="SMART" id="SM00530">
    <property type="entry name" value="HTH_XRE"/>
    <property type="match status" value="1"/>
</dbReference>
<dbReference type="Proteomes" id="UP000184335">
    <property type="component" value="Unassembled WGS sequence"/>
</dbReference>
<accession>A0A1M6EDX3</accession>
<dbReference type="RefSeq" id="WP_073179552.1">
    <property type="nucleotide sequence ID" value="NZ_FQYI01000005.1"/>
</dbReference>
<evidence type="ECO:0000313" key="4">
    <source>
        <dbReference type="Proteomes" id="UP000184335"/>
    </source>
</evidence>